<gene>
    <name evidence="2" type="ORF">BCV30_18680</name>
</gene>
<feature type="signal peptide" evidence="1">
    <location>
        <begin position="1"/>
        <end position="27"/>
    </location>
</feature>
<dbReference type="InterPro" id="IPR021523">
    <property type="entry name" value="DUF3187"/>
</dbReference>
<organism evidence="2 3">
    <name type="scientific">Vibrio lentus</name>
    <dbReference type="NCBI Taxonomy" id="136468"/>
    <lineage>
        <taxon>Bacteria</taxon>
        <taxon>Pseudomonadati</taxon>
        <taxon>Pseudomonadota</taxon>
        <taxon>Gammaproteobacteria</taxon>
        <taxon>Vibrionales</taxon>
        <taxon>Vibrionaceae</taxon>
        <taxon>Vibrio</taxon>
    </lineage>
</organism>
<reference evidence="3" key="1">
    <citation type="submission" date="2016-07" db="EMBL/GenBank/DDBJ databases">
        <title>Nontailed viruses are major unrecognized killers of bacteria in the ocean.</title>
        <authorList>
            <person name="Kauffman K."/>
            <person name="Hussain F."/>
            <person name="Yang J."/>
            <person name="Arevalo P."/>
            <person name="Brown J."/>
            <person name="Cutler M."/>
            <person name="Kelly L."/>
            <person name="Polz M.F."/>
        </authorList>
    </citation>
    <scope>NUCLEOTIDE SEQUENCE [LARGE SCALE GENOMIC DNA]</scope>
    <source>
        <strain evidence="3">10N.286.55.C1</strain>
    </source>
</reference>
<proteinExistence type="predicted"/>
<evidence type="ECO:0000256" key="1">
    <source>
        <dbReference type="SAM" id="SignalP"/>
    </source>
</evidence>
<evidence type="ECO:0008006" key="4">
    <source>
        <dbReference type="Google" id="ProtNLM"/>
    </source>
</evidence>
<name>A0A1B9QKB6_9VIBR</name>
<dbReference type="Pfam" id="PF11383">
    <property type="entry name" value="DUF3187"/>
    <property type="match status" value="1"/>
</dbReference>
<accession>A0A1B9QKB6</accession>
<protein>
    <recommendedName>
        <fullName evidence="4">DUF3187 family protein</fullName>
    </recommendedName>
</protein>
<evidence type="ECO:0000313" key="2">
    <source>
        <dbReference type="EMBL" id="PME56739.1"/>
    </source>
</evidence>
<sequence>MVKIIPNKVSSMLLLTTMTFTSLSAIAAQPPTPLRTYAQSPEQSTHLTTELRSAFPVGNHGVELFASGTIASVWASSDTADLDYYQNHIFVGANWQVNPQLQTEVKYQYTYAANNHLDSLTMDFHSFFGIGQNGRDEAGKHQFHISSDEYGVSIDDFEGEALAKALHWYTQYQLFSSNTSALAIGGSVYYKNVDSGPFKKSAFEQAVQLNYSLARGASSFFASAGVTHNDNNSALIGTEIRDFTGAVAFGYGYKFGYFHEVLVEYHWYQGLLEDEGAFSEASNEVVLGYRLNLGNAMLEASMIENIINMDNSADIAFGLGIRYFL</sequence>
<evidence type="ECO:0000313" key="3">
    <source>
        <dbReference type="Proteomes" id="UP000235778"/>
    </source>
</evidence>
<keyword evidence="1" id="KW-0732">Signal</keyword>
<dbReference type="AlphaFoldDB" id="A0A1B9QKB6"/>
<dbReference type="EMBL" id="MCSI01000172">
    <property type="protein sequence ID" value="PME56739.1"/>
    <property type="molecule type" value="Genomic_DNA"/>
</dbReference>
<comment type="caution">
    <text evidence="2">The sequence shown here is derived from an EMBL/GenBank/DDBJ whole genome shotgun (WGS) entry which is preliminary data.</text>
</comment>
<dbReference type="Proteomes" id="UP000235778">
    <property type="component" value="Unassembled WGS sequence"/>
</dbReference>
<feature type="chain" id="PRO_5015061331" description="DUF3187 family protein" evidence="1">
    <location>
        <begin position="28"/>
        <end position="325"/>
    </location>
</feature>
<dbReference type="RefSeq" id="WP_017107411.1">
    <property type="nucleotide sequence ID" value="NZ_MAKA01000037.1"/>
</dbReference>